<dbReference type="Proteomes" id="UP001498771">
    <property type="component" value="Unassembled WGS sequence"/>
</dbReference>
<organism evidence="2 3">
    <name type="scientific">Myxozyma melibiosi</name>
    <dbReference type="NCBI Taxonomy" id="54550"/>
    <lineage>
        <taxon>Eukaryota</taxon>
        <taxon>Fungi</taxon>
        <taxon>Dikarya</taxon>
        <taxon>Ascomycota</taxon>
        <taxon>Saccharomycotina</taxon>
        <taxon>Lipomycetes</taxon>
        <taxon>Lipomycetales</taxon>
        <taxon>Lipomycetaceae</taxon>
        <taxon>Myxozyma</taxon>
    </lineage>
</organism>
<dbReference type="EMBL" id="JBBJBU010000007">
    <property type="protein sequence ID" value="KAK7204883.1"/>
    <property type="molecule type" value="Genomic_DNA"/>
</dbReference>
<protein>
    <submittedName>
        <fullName evidence="2">Alpha/Beta hydrolase protein</fullName>
    </submittedName>
</protein>
<evidence type="ECO:0000313" key="3">
    <source>
        <dbReference type="Proteomes" id="UP001498771"/>
    </source>
</evidence>
<accession>A0ABR1F702</accession>
<dbReference type="PANTHER" id="PTHR43798">
    <property type="entry name" value="MONOACYLGLYCEROL LIPASE"/>
    <property type="match status" value="1"/>
</dbReference>
<dbReference type="InterPro" id="IPR050266">
    <property type="entry name" value="AB_hydrolase_sf"/>
</dbReference>
<sequence length="263" mass="27756">MPFFSTDSTKIFYTTGGSPSNPAVVFIHGLGSSQNYFYSQFEALSSTHHVILLDTPGSGQSPTPAGPPSALLLVSEISALMDHLNVPSAIVVGHSLGGLLASLLAVEFPNKVAGLVLLGPVHPSDALAAAFETRVKTIEQTDFSLEAIYNAVPLAATGTLSRSKSSLVHGFIRELVSRQDPRGYIATCTVIATAPVPEFAKLDKKPPAIVLVGEEDKTAPYEGCVDKIATGLEAEVRFLEGVGHWHALEDPEAVLDAILSIKI</sequence>
<dbReference type="PRINTS" id="PR00412">
    <property type="entry name" value="EPOXHYDRLASE"/>
</dbReference>
<dbReference type="GeneID" id="90038426"/>
<dbReference type="PRINTS" id="PR00111">
    <property type="entry name" value="ABHYDROLASE"/>
</dbReference>
<dbReference type="PANTHER" id="PTHR43798:SF5">
    <property type="entry name" value="MONOACYLGLYCEROL LIPASE ABHD6"/>
    <property type="match status" value="1"/>
</dbReference>
<dbReference type="GO" id="GO:0016787">
    <property type="term" value="F:hydrolase activity"/>
    <property type="evidence" value="ECO:0007669"/>
    <property type="project" value="UniProtKB-KW"/>
</dbReference>
<dbReference type="Pfam" id="PF00561">
    <property type="entry name" value="Abhydrolase_1"/>
    <property type="match status" value="1"/>
</dbReference>
<dbReference type="InterPro" id="IPR000639">
    <property type="entry name" value="Epox_hydrolase-like"/>
</dbReference>
<dbReference type="SUPFAM" id="SSF53474">
    <property type="entry name" value="alpha/beta-Hydrolases"/>
    <property type="match status" value="1"/>
</dbReference>
<dbReference type="InterPro" id="IPR029058">
    <property type="entry name" value="AB_hydrolase_fold"/>
</dbReference>
<comment type="caution">
    <text evidence="2">The sequence shown here is derived from an EMBL/GenBank/DDBJ whole genome shotgun (WGS) entry which is preliminary data.</text>
</comment>
<dbReference type="Gene3D" id="3.40.50.1820">
    <property type="entry name" value="alpha/beta hydrolase"/>
    <property type="match status" value="1"/>
</dbReference>
<keyword evidence="2" id="KW-0378">Hydrolase</keyword>
<dbReference type="InterPro" id="IPR000073">
    <property type="entry name" value="AB_hydrolase_1"/>
</dbReference>
<proteinExistence type="predicted"/>
<reference evidence="2 3" key="1">
    <citation type="submission" date="2024-03" db="EMBL/GenBank/DDBJ databases">
        <title>Genome-scale model development and genomic sequencing of the oleaginous clade Lipomyces.</title>
        <authorList>
            <consortium name="Lawrence Berkeley National Laboratory"/>
            <person name="Czajka J.J."/>
            <person name="Han Y."/>
            <person name="Kim J."/>
            <person name="Mondo S.J."/>
            <person name="Hofstad B.A."/>
            <person name="Robles A."/>
            <person name="Haridas S."/>
            <person name="Riley R."/>
            <person name="LaButti K."/>
            <person name="Pangilinan J."/>
            <person name="Andreopoulos W."/>
            <person name="Lipzen A."/>
            <person name="Yan J."/>
            <person name="Wang M."/>
            <person name="Ng V."/>
            <person name="Grigoriev I.V."/>
            <person name="Spatafora J.W."/>
            <person name="Magnuson J.K."/>
            <person name="Baker S.E."/>
            <person name="Pomraning K.R."/>
        </authorList>
    </citation>
    <scope>NUCLEOTIDE SEQUENCE [LARGE SCALE GENOMIC DNA]</scope>
    <source>
        <strain evidence="2 3">Phaff 52-87</strain>
    </source>
</reference>
<feature type="domain" description="AB hydrolase-1" evidence="1">
    <location>
        <begin position="22"/>
        <end position="250"/>
    </location>
</feature>
<evidence type="ECO:0000259" key="1">
    <source>
        <dbReference type="Pfam" id="PF00561"/>
    </source>
</evidence>
<evidence type="ECO:0000313" key="2">
    <source>
        <dbReference type="EMBL" id="KAK7204883.1"/>
    </source>
</evidence>
<dbReference type="RefSeq" id="XP_064767916.1">
    <property type="nucleotide sequence ID" value="XM_064912914.1"/>
</dbReference>
<keyword evidence="3" id="KW-1185">Reference proteome</keyword>
<gene>
    <name evidence="2" type="ORF">BZA70DRAFT_280248</name>
</gene>
<name>A0ABR1F702_9ASCO</name>